<dbReference type="GO" id="GO:0043177">
    <property type="term" value="F:organic acid binding"/>
    <property type="evidence" value="ECO:0007669"/>
    <property type="project" value="TreeGrafter"/>
</dbReference>
<evidence type="ECO:0000313" key="9">
    <source>
        <dbReference type="EMBL" id="DBA20197.1"/>
    </source>
</evidence>
<dbReference type="EMBL" id="DYDO01000008">
    <property type="protein sequence ID" value="DBA20197.1"/>
    <property type="molecule type" value="Genomic_DNA"/>
</dbReference>
<dbReference type="Proteomes" id="UP001181693">
    <property type="component" value="Unassembled WGS sequence"/>
</dbReference>
<keyword evidence="4 7" id="KW-0561">Oxygen transport</keyword>
<dbReference type="AlphaFoldDB" id="A0AAV3AAR2"/>
<dbReference type="GO" id="GO:0019825">
    <property type="term" value="F:oxygen binding"/>
    <property type="evidence" value="ECO:0007669"/>
    <property type="project" value="InterPro"/>
</dbReference>
<keyword evidence="2 7" id="KW-0813">Transport</keyword>
<dbReference type="GO" id="GO:0042744">
    <property type="term" value="P:hydrogen peroxide catabolic process"/>
    <property type="evidence" value="ECO:0007669"/>
    <property type="project" value="TreeGrafter"/>
</dbReference>
<gene>
    <name evidence="9" type="ORF">GDO54_015912</name>
</gene>
<protein>
    <recommendedName>
        <fullName evidence="8">Globin domain-containing protein</fullName>
    </recommendedName>
</protein>
<dbReference type="InterPro" id="IPR012292">
    <property type="entry name" value="Globin/Proto"/>
</dbReference>
<dbReference type="GO" id="GO:0005344">
    <property type="term" value="F:oxygen carrier activity"/>
    <property type="evidence" value="ECO:0007669"/>
    <property type="project" value="UniProtKB-KW"/>
</dbReference>
<evidence type="ECO:0000256" key="4">
    <source>
        <dbReference type="ARBA" id="ARBA00022621"/>
    </source>
</evidence>
<evidence type="ECO:0000256" key="5">
    <source>
        <dbReference type="ARBA" id="ARBA00022723"/>
    </source>
</evidence>
<dbReference type="InterPro" id="IPR002338">
    <property type="entry name" value="Hemoglobin_a-typ"/>
</dbReference>
<dbReference type="FunFam" id="1.10.490.10:FF:000002">
    <property type="entry name" value="Hemoglobin subunit alpha"/>
    <property type="match status" value="1"/>
</dbReference>
<comment type="similarity">
    <text evidence="1 7">Belongs to the globin family.</text>
</comment>
<evidence type="ECO:0000256" key="6">
    <source>
        <dbReference type="ARBA" id="ARBA00023004"/>
    </source>
</evidence>
<comment type="caution">
    <text evidence="9">The sequence shown here is derived from an EMBL/GenBank/DDBJ whole genome shotgun (WGS) entry which is preliminary data.</text>
</comment>
<keyword evidence="5" id="KW-0479">Metal-binding</keyword>
<dbReference type="GO" id="GO:0031838">
    <property type="term" value="C:haptoglobin-hemoglobin complex"/>
    <property type="evidence" value="ECO:0007669"/>
    <property type="project" value="TreeGrafter"/>
</dbReference>
<proteinExistence type="inferred from homology"/>
<evidence type="ECO:0000313" key="10">
    <source>
        <dbReference type="Proteomes" id="UP001181693"/>
    </source>
</evidence>
<evidence type="ECO:0000259" key="8">
    <source>
        <dbReference type="PROSITE" id="PS01033"/>
    </source>
</evidence>
<name>A0AAV3AAR2_PYXAD</name>
<dbReference type="GO" id="GO:0005506">
    <property type="term" value="F:iron ion binding"/>
    <property type="evidence" value="ECO:0007669"/>
    <property type="project" value="InterPro"/>
</dbReference>
<feature type="domain" description="Globin" evidence="8">
    <location>
        <begin position="2"/>
        <end position="142"/>
    </location>
</feature>
<evidence type="ECO:0000256" key="2">
    <source>
        <dbReference type="ARBA" id="ARBA00022448"/>
    </source>
</evidence>
<evidence type="ECO:0000256" key="3">
    <source>
        <dbReference type="ARBA" id="ARBA00022617"/>
    </source>
</evidence>
<dbReference type="CDD" id="cd08927">
    <property type="entry name" value="Hb-alpha-like"/>
    <property type="match status" value="1"/>
</dbReference>
<evidence type="ECO:0000256" key="1">
    <source>
        <dbReference type="ARBA" id="ARBA00008705"/>
    </source>
</evidence>
<dbReference type="PANTHER" id="PTHR11442">
    <property type="entry name" value="HEMOGLOBIN FAMILY MEMBER"/>
    <property type="match status" value="1"/>
</dbReference>
<dbReference type="GO" id="GO:0072562">
    <property type="term" value="C:blood microparticle"/>
    <property type="evidence" value="ECO:0007669"/>
    <property type="project" value="TreeGrafter"/>
</dbReference>
<organism evidence="9 10">
    <name type="scientific">Pyxicephalus adspersus</name>
    <name type="common">African bullfrog</name>
    <dbReference type="NCBI Taxonomy" id="30357"/>
    <lineage>
        <taxon>Eukaryota</taxon>
        <taxon>Metazoa</taxon>
        <taxon>Chordata</taxon>
        <taxon>Craniata</taxon>
        <taxon>Vertebrata</taxon>
        <taxon>Euteleostomi</taxon>
        <taxon>Amphibia</taxon>
        <taxon>Batrachia</taxon>
        <taxon>Anura</taxon>
        <taxon>Neobatrachia</taxon>
        <taxon>Ranoidea</taxon>
        <taxon>Pyxicephalidae</taxon>
        <taxon>Pyxicephalinae</taxon>
        <taxon>Pyxicephalus</taxon>
    </lineage>
</organism>
<dbReference type="PROSITE" id="PS01033">
    <property type="entry name" value="GLOBIN"/>
    <property type="match status" value="1"/>
</dbReference>
<dbReference type="SUPFAM" id="SSF46458">
    <property type="entry name" value="Globin-like"/>
    <property type="match status" value="1"/>
</dbReference>
<dbReference type="GO" id="GO:0020037">
    <property type="term" value="F:heme binding"/>
    <property type="evidence" value="ECO:0007669"/>
    <property type="project" value="InterPro"/>
</dbReference>
<dbReference type="GO" id="GO:0031720">
    <property type="term" value="F:haptoglobin binding"/>
    <property type="evidence" value="ECO:0007669"/>
    <property type="project" value="TreeGrafter"/>
</dbReference>
<dbReference type="Pfam" id="PF00042">
    <property type="entry name" value="Globin"/>
    <property type="match status" value="1"/>
</dbReference>
<dbReference type="InterPro" id="IPR050056">
    <property type="entry name" value="Hemoglobin_oxygen_transport"/>
</dbReference>
<reference evidence="9" key="1">
    <citation type="thesis" date="2020" institute="ProQuest LLC" country="789 East Eisenhower Parkway, Ann Arbor, MI, USA">
        <title>Comparative Genomics and Chromosome Evolution.</title>
        <authorList>
            <person name="Mudd A.B."/>
        </authorList>
    </citation>
    <scope>NUCLEOTIDE SEQUENCE</scope>
    <source>
        <strain evidence="9">1538</strain>
        <tissue evidence="9">Blood</tissue>
    </source>
</reference>
<dbReference type="PRINTS" id="PR00815">
    <property type="entry name" value="PIHAEM"/>
</dbReference>
<dbReference type="PRINTS" id="PR00612">
    <property type="entry name" value="ALPHAHAEM"/>
</dbReference>
<keyword evidence="6" id="KW-0408">Iron</keyword>
<dbReference type="Gene3D" id="1.10.490.10">
    <property type="entry name" value="Globins"/>
    <property type="match status" value="1"/>
</dbReference>
<keyword evidence="10" id="KW-1185">Reference proteome</keyword>
<dbReference type="InterPro" id="IPR000971">
    <property type="entry name" value="Globin"/>
</dbReference>
<sequence length="142" mass="15826">MHFSASDKHDITHIWEKVAGNVERLGGEAMDRLFTCHPATKTYFSHLNVSHGSSDVKSQGAKVLKAIGQASKNIDHLHEALSDLSDLHAQSLKVDPGNFHLLCQSILVVLAIHFPKDFTPHAHAAWDKFLAAISEVLYFKYR</sequence>
<accession>A0AAV3AAR2</accession>
<keyword evidence="3 7" id="KW-0349">Heme</keyword>
<evidence type="ECO:0000256" key="7">
    <source>
        <dbReference type="RuleBase" id="RU000356"/>
    </source>
</evidence>
<dbReference type="GO" id="GO:0004601">
    <property type="term" value="F:peroxidase activity"/>
    <property type="evidence" value="ECO:0007669"/>
    <property type="project" value="TreeGrafter"/>
</dbReference>
<dbReference type="GO" id="GO:0005833">
    <property type="term" value="C:hemoglobin complex"/>
    <property type="evidence" value="ECO:0007669"/>
    <property type="project" value="InterPro"/>
</dbReference>
<dbReference type="InterPro" id="IPR009050">
    <property type="entry name" value="Globin-like_sf"/>
</dbReference>
<dbReference type="InterPro" id="IPR002339">
    <property type="entry name" value="Hemoglobin_pi"/>
</dbReference>